<evidence type="ECO:0000259" key="4">
    <source>
        <dbReference type="PROSITE" id="PS01124"/>
    </source>
</evidence>
<dbReference type="PANTHER" id="PTHR46796">
    <property type="entry name" value="HTH-TYPE TRANSCRIPTIONAL ACTIVATOR RHAS-RELATED"/>
    <property type="match status" value="1"/>
</dbReference>
<dbReference type="GO" id="GO:0043565">
    <property type="term" value="F:sequence-specific DNA binding"/>
    <property type="evidence" value="ECO:0007669"/>
    <property type="project" value="InterPro"/>
</dbReference>
<evidence type="ECO:0000256" key="2">
    <source>
        <dbReference type="ARBA" id="ARBA00023125"/>
    </source>
</evidence>
<dbReference type="Gene3D" id="1.10.10.60">
    <property type="entry name" value="Homeodomain-like"/>
    <property type="match status" value="2"/>
</dbReference>
<dbReference type="InterPro" id="IPR009057">
    <property type="entry name" value="Homeodomain-like_sf"/>
</dbReference>
<dbReference type="PROSITE" id="PS00041">
    <property type="entry name" value="HTH_ARAC_FAMILY_1"/>
    <property type="match status" value="1"/>
</dbReference>
<dbReference type="RefSeq" id="WP_121154056.1">
    <property type="nucleotide sequence ID" value="NZ_CP032829.1"/>
</dbReference>
<dbReference type="SMART" id="SM00342">
    <property type="entry name" value="HTH_ARAC"/>
    <property type="match status" value="1"/>
</dbReference>
<proteinExistence type="predicted"/>
<dbReference type="GO" id="GO:0003700">
    <property type="term" value="F:DNA-binding transcription factor activity"/>
    <property type="evidence" value="ECO:0007669"/>
    <property type="project" value="InterPro"/>
</dbReference>
<dbReference type="SUPFAM" id="SSF46689">
    <property type="entry name" value="Homeodomain-like"/>
    <property type="match status" value="2"/>
</dbReference>
<dbReference type="PANTHER" id="PTHR46796:SF6">
    <property type="entry name" value="ARAC SUBFAMILY"/>
    <property type="match status" value="1"/>
</dbReference>
<accession>A0A494TCA5</accession>
<evidence type="ECO:0000313" key="6">
    <source>
        <dbReference type="Proteomes" id="UP000276254"/>
    </source>
</evidence>
<evidence type="ECO:0000256" key="3">
    <source>
        <dbReference type="ARBA" id="ARBA00023163"/>
    </source>
</evidence>
<reference evidence="5 6" key="1">
    <citation type="submission" date="2018-09" db="EMBL/GenBank/DDBJ databases">
        <title>Sphingomonas peninsula sp. nov., isolated from fildes peninsula, Antarctic soil.</title>
        <authorList>
            <person name="Yingchao G."/>
        </authorList>
    </citation>
    <scope>NUCLEOTIDE SEQUENCE [LARGE SCALE GENOMIC DNA]</scope>
    <source>
        <strain evidence="5 6">YZ-8</strain>
    </source>
</reference>
<dbReference type="EMBL" id="CP032829">
    <property type="protein sequence ID" value="AYJ87099.1"/>
    <property type="molecule type" value="Genomic_DNA"/>
</dbReference>
<dbReference type="InterPro" id="IPR018060">
    <property type="entry name" value="HTH_AraC"/>
</dbReference>
<protein>
    <submittedName>
        <fullName evidence="5">AraC family transcriptional regulator</fullName>
    </submittedName>
</protein>
<dbReference type="InterPro" id="IPR020449">
    <property type="entry name" value="Tscrpt_reg_AraC-type_HTH"/>
</dbReference>
<dbReference type="PROSITE" id="PS01124">
    <property type="entry name" value="HTH_ARAC_FAMILY_2"/>
    <property type="match status" value="1"/>
</dbReference>
<dbReference type="Proteomes" id="UP000276254">
    <property type="component" value="Chromosome"/>
</dbReference>
<keyword evidence="2" id="KW-0238">DNA-binding</keyword>
<keyword evidence="1" id="KW-0805">Transcription regulation</keyword>
<dbReference type="InterPro" id="IPR050204">
    <property type="entry name" value="AraC_XylS_family_regulators"/>
</dbReference>
<dbReference type="InterPro" id="IPR018062">
    <property type="entry name" value="HTH_AraC-typ_CS"/>
</dbReference>
<name>A0A494TCA5_SPHPE</name>
<feature type="domain" description="HTH araC/xylS-type" evidence="4">
    <location>
        <begin position="178"/>
        <end position="276"/>
    </location>
</feature>
<dbReference type="PRINTS" id="PR00032">
    <property type="entry name" value="HTHARAC"/>
</dbReference>
<sequence>MGNAMANAELRTARARVHVYTYRFETPSHHTRSPGPDVLALISSNAPGGEGFYRSASTTSRMVPLGGLMIVPSDTSISAMGPGGERRLAVCTMADGILPKGFDRNDQRHLAMCADIRDANVRSAMQRMAAEVTRPGFGSDVLIDGLAAVLQVDLARYFDLTNRRETGHRGTLAPWQLRRIEDFVHAADGGPLRIADLAALVDVSPGHLARTFKQSTGRTVHKFVEEARLARARVLLGQTRVPLKQVADQLGFSSPSSFSLAFRRATGTTPGRFRSEATTIN</sequence>
<keyword evidence="6" id="KW-1185">Reference proteome</keyword>
<evidence type="ECO:0000313" key="5">
    <source>
        <dbReference type="EMBL" id="AYJ87099.1"/>
    </source>
</evidence>
<dbReference type="KEGG" id="spha:D3Y57_15585"/>
<dbReference type="OrthoDB" id="7470293at2"/>
<evidence type="ECO:0000256" key="1">
    <source>
        <dbReference type="ARBA" id="ARBA00023015"/>
    </source>
</evidence>
<dbReference type="Pfam" id="PF12833">
    <property type="entry name" value="HTH_18"/>
    <property type="match status" value="1"/>
</dbReference>
<dbReference type="AlphaFoldDB" id="A0A494TCA5"/>
<keyword evidence="3" id="KW-0804">Transcription</keyword>
<organism evidence="5 6">
    <name type="scientific">Sphingomonas paeninsulae</name>
    <dbReference type="NCBI Taxonomy" id="2319844"/>
    <lineage>
        <taxon>Bacteria</taxon>
        <taxon>Pseudomonadati</taxon>
        <taxon>Pseudomonadota</taxon>
        <taxon>Alphaproteobacteria</taxon>
        <taxon>Sphingomonadales</taxon>
        <taxon>Sphingomonadaceae</taxon>
        <taxon>Sphingomonas</taxon>
    </lineage>
</organism>
<gene>
    <name evidence="5" type="ORF">D3Y57_15585</name>
</gene>